<dbReference type="InterPro" id="IPR025734">
    <property type="entry name" value="EspG"/>
</dbReference>
<evidence type="ECO:0000313" key="5">
    <source>
        <dbReference type="EMBL" id="MDQ2587645.1"/>
    </source>
</evidence>
<organism evidence="5 6">
    <name type="scientific">Saccharothrix yanglingensis</name>
    <dbReference type="NCBI Taxonomy" id="659496"/>
    <lineage>
        <taxon>Bacteria</taxon>
        <taxon>Bacillati</taxon>
        <taxon>Actinomycetota</taxon>
        <taxon>Actinomycetes</taxon>
        <taxon>Pseudonocardiales</taxon>
        <taxon>Pseudonocardiaceae</taxon>
        <taxon>Saccharothrix</taxon>
    </lineage>
</organism>
<evidence type="ECO:0000256" key="4">
    <source>
        <dbReference type="ARBA" id="ARBA00023186"/>
    </source>
</evidence>
<gene>
    <name evidence="5" type="ORF">CKY47_27390</name>
</gene>
<reference evidence="5 6" key="1">
    <citation type="submission" date="2017-06" db="EMBL/GenBank/DDBJ databases">
        <title>Cultured bacterium strain Saccharothrix yanglingensis Hhs.015.</title>
        <authorList>
            <person name="Xia Y."/>
        </authorList>
    </citation>
    <scope>NUCLEOTIDE SEQUENCE [LARGE SCALE GENOMIC DNA]</scope>
    <source>
        <strain evidence="5 6">Hhs.015</strain>
    </source>
</reference>
<dbReference type="EMBL" id="NSDM01000013">
    <property type="protein sequence ID" value="MDQ2587645.1"/>
    <property type="molecule type" value="Genomic_DNA"/>
</dbReference>
<accession>A0ABU0X6B7</accession>
<comment type="caution">
    <text evidence="5">The sequence shown here is derived from an EMBL/GenBank/DDBJ whole genome shotgun (WGS) entry which is preliminary data.</text>
</comment>
<dbReference type="RefSeq" id="WP_306749250.1">
    <property type="nucleotide sequence ID" value="NZ_NSDM01000013.1"/>
</dbReference>
<protein>
    <submittedName>
        <fullName evidence="5">ESX secretion-associated protein EspG</fullName>
    </submittedName>
</protein>
<evidence type="ECO:0000256" key="2">
    <source>
        <dbReference type="ARBA" id="ARBA00006411"/>
    </source>
</evidence>
<dbReference type="Pfam" id="PF14011">
    <property type="entry name" value="ESX-1_EspG"/>
    <property type="match status" value="1"/>
</dbReference>
<name>A0ABU0X6B7_9PSEU</name>
<evidence type="ECO:0000256" key="3">
    <source>
        <dbReference type="ARBA" id="ARBA00022490"/>
    </source>
</evidence>
<evidence type="ECO:0000313" key="6">
    <source>
        <dbReference type="Proteomes" id="UP001225605"/>
    </source>
</evidence>
<evidence type="ECO:0000256" key="1">
    <source>
        <dbReference type="ARBA" id="ARBA00004496"/>
    </source>
</evidence>
<keyword evidence="3" id="KW-0963">Cytoplasm</keyword>
<proteinExistence type="inferred from homology"/>
<keyword evidence="4" id="KW-0143">Chaperone</keyword>
<dbReference type="Proteomes" id="UP001225605">
    <property type="component" value="Unassembled WGS sequence"/>
</dbReference>
<comment type="similarity">
    <text evidence="2">Belongs to the EspG family.</text>
</comment>
<sequence>MARRSTTAVVLSHLEFDLLWEDLGEGDPPYPLEVPSHGRTEDERDDLGAEVLRTLTGAGLADGDDVSPELEDLFGLLAHGSPSIDALVFRPTPWRVLATARGSRAVLAVLNDSEVALEPVTDLVAAVTRVVGDAAPGPGEPVSLPRPAFSAAMHAYATGGHAALERALAQAGVTGRATRAITTLVDSPRVATGQLAATGRAGRSAVLSWTDTAAGRYATTTERSGAEQWVRVTPTDTAGFARHVATLLSTVTRPTRES</sequence>
<comment type="subcellular location">
    <subcellularLocation>
        <location evidence="1">Cytoplasm</location>
    </subcellularLocation>
</comment>
<keyword evidence="6" id="KW-1185">Reference proteome</keyword>